<dbReference type="SUPFAM" id="SSF53335">
    <property type="entry name" value="S-adenosyl-L-methionine-dependent methyltransferases"/>
    <property type="match status" value="1"/>
</dbReference>
<dbReference type="GO" id="GO:0032259">
    <property type="term" value="P:methylation"/>
    <property type="evidence" value="ECO:0007669"/>
    <property type="project" value="UniProtKB-KW"/>
</dbReference>
<keyword evidence="2" id="KW-0808">Transferase</keyword>
<gene>
    <name evidence="2" type="ORF">REJC140_03403</name>
</gene>
<dbReference type="Pfam" id="PF13649">
    <property type="entry name" value="Methyltransf_25"/>
    <property type="match status" value="1"/>
</dbReference>
<reference evidence="2 3" key="1">
    <citation type="submission" date="2020-11" db="EMBL/GenBank/DDBJ databases">
        <authorList>
            <person name="Lassalle F."/>
        </authorList>
    </citation>
    <scope>NUCLEOTIDE SEQUENCE [LARGE SCALE GENOMIC DNA]</scope>
    <source>
        <strain evidence="2 3">JC140</strain>
    </source>
</reference>
<dbReference type="PANTHER" id="PTHR43464:SF58">
    <property type="entry name" value="BLR7975 PROTEIN"/>
    <property type="match status" value="1"/>
</dbReference>
<feature type="domain" description="Methyltransferase" evidence="1">
    <location>
        <begin position="49"/>
        <end position="143"/>
    </location>
</feature>
<organism evidence="2 3">
    <name type="scientific">Pseudorhizobium endolithicum</name>
    <dbReference type="NCBI Taxonomy" id="1191678"/>
    <lineage>
        <taxon>Bacteria</taxon>
        <taxon>Pseudomonadati</taxon>
        <taxon>Pseudomonadota</taxon>
        <taxon>Alphaproteobacteria</taxon>
        <taxon>Hyphomicrobiales</taxon>
        <taxon>Rhizobiaceae</taxon>
        <taxon>Rhizobium/Agrobacterium group</taxon>
        <taxon>Pseudorhizobium</taxon>
    </lineage>
</organism>
<accession>A0ABM8PKR6</accession>
<keyword evidence="2" id="KW-0489">Methyltransferase</keyword>
<evidence type="ECO:0000259" key="1">
    <source>
        <dbReference type="Pfam" id="PF13649"/>
    </source>
</evidence>
<dbReference type="CDD" id="cd02440">
    <property type="entry name" value="AdoMet_MTases"/>
    <property type="match status" value="1"/>
</dbReference>
<name>A0ABM8PKR6_9HYPH</name>
<dbReference type="PANTHER" id="PTHR43464">
    <property type="entry name" value="METHYLTRANSFERASE"/>
    <property type="match status" value="1"/>
</dbReference>
<dbReference type="RefSeq" id="WP_142523204.1">
    <property type="nucleotide sequence ID" value="NZ_CABFWF030000011.1"/>
</dbReference>
<protein>
    <submittedName>
        <fullName evidence="2">Class I SAM-dependent methyltransferase</fullName>
    </submittedName>
</protein>
<evidence type="ECO:0000313" key="3">
    <source>
        <dbReference type="Proteomes" id="UP000606921"/>
    </source>
</evidence>
<sequence>MNGMLNPFADPGCVSSYVRDTPLKVPGLVDLHKMATLLLAERAPEAARILVVGAGGGLEIRAMAQARRYWRFTGVDPSATMLDVARQTTANCAERTELLLGTAVNAPSGPFDGAVCLLTLHFLNRDERLQTLQEVRTRLNSGGVFLAAHHTAIGSQAETWLSRSAAFAGSANLTSGKAAASGRSMAEQLPLLSPEEEEETFREAGFQEPALFYAAFSFRGWVMTNPVRCKQGERVRSDA</sequence>
<dbReference type="Proteomes" id="UP000606921">
    <property type="component" value="Unassembled WGS sequence"/>
</dbReference>
<dbReference type="GO" id="GO:0008168">
    <property type="term" value="F:methyltransferase activity"/>
    <property type="evidence" value="ECO:0007669"/>
    <property type="project" value="UniProtKB-KW"/>
</dbReference>
<dbReference type="EMBL" id="CABFWF030000011">
    <property type="protein sequence ID" value="CAD7035390.1"/>
    <property type="molecule type" value="Genomic_DNA"/>
</dbReference>
<dbReference type="Gene3D" id="3.40.50.150">
    <property type="entry name" value="Vaccinia Virus protein VP39"/>
    <property type="match status" value="1"/>
</dbReference>
<keyword evidence="3" id="KW-1185">Reference proteome</keyword>
<dbReference type="InterPro" id="IPR041698">
    <property type="entry name" value="Methyltransf_25"/>
</dbReference>
<dbReference type="InterPro" id="IPR029063">
    <property type="entry name" value="SAM-dependent_MTases_sf"/>
</dbReference>
<proteinExistence type="predicted"/>
<evidence type="ECO:0000313" key="2">
    <source>
        <dbReference type="EMBL" id="CAD7035390.1"/>
    </source>
</evidence>
<comment type="caution">
    <text evidence="2">The sequence shown here is derived from an EMBL/GenBank/DDBJ whole genome shotgun (WGS) entry which is preliminary data.</text>
</comment>